<dbReference type="SUPFAM" id="SSF53335">
    <property type="entry name" value="S-adenosyl-L-methionine-dependent methyltransferases"/>
    <property type="match status" value="1"/>
</dbReference>
<protein>
    <submittedName>
        <fullName evidence="4">Class I SAM-dependent methyltransferase</fullName>
        <ecNumber evidence="4">2.1.1.222</ecNumber>
        <ecNumber evidence="4">2.1.1.64</ecNumber>
    </submittedName>
</protein>
<dbReference type="EMBL" id="JBHSOJ010000016">
    <property type="protein sequence ID" value="MFC5630995.1"/>
    <property type="molecule type" value="Genomic_DNA"/>
</dbReference>
<dbReference type="Gene3D" id="3.40.50.150">
    <property type="entry name" value="Vaccinia Virus protein VP39"/>
    <property type="match status" value="1"/>
</dbReference>
<organism evidence="4 5">
    <name type="scientific">Streptococcus caledonicus</name>
    <dbReference type="NCBI Taxonomy" id="2614158"/>
    <lineage>
        <taxon>Bacteria</taxon>
        <taxon>Bacillati</taxon>
        <taxon>Bacillota</taxon>
        <taxon>Bacilli</taxon>
        <taxon>Lactobacillales</taxon>
        <taxon>Streptococcaceae</taxon>
        <taxon>Streptococcus</taxon>
    </lineage>
</organism>
<dbReference type="InterPro" id="IPR041698">
    <property type="entry name" value="Methyltransf_25"/>
</dbReference>
<dbReference type="EC" id="2.1.1.222" evidence="4"/>
<dbReference type="Proteomes" id="UP001596110">
    <property type="component" value="Unassembled WGS sequence"/>
</dbReference>
<dbReference type="CDD" id="cd02440">
    <property type="entry name" value="AdoMet_MTases"/>
    <property type="match status" value="1"/>
</dbReference>
<dbReference type="GO" id="GO:0061542">
    <property type="term" value="F:3-demethylubiquinol 3-O-methyltransferase activity"/>
    <property type="evidence" value="ECO:0007669"/>
    <property type="project" value="UniProtKB-EC"/>
</dbReference>
<proteinExistence type="predicted"/>
<evidence type="ECO:0000256" key="2">
    <source>
        <dbReference type="ARBA" id="ARBA00022679"/>
    </source>
</evidence>
<keyword evidence="5" id="KW-1185">Reference proteome</keyword>
<dbReference type="InterPro" id="IPR029063">
    <property type="entry name" value="SAM-dependent_MTases_sf"/>
</dbReference>
<dbReference type="GO" id="GO:0032259">
    <property type="term" value="P:methylation"/>
    <property type="evidence" value="ECO:0007669"/>
    <property type="project" value="UniProtKB-KW"/>
</dbReference>
<feature type="domain" description="Methyltransferase" evidence="3">
    <location>
        <begin position="47"/>
        <end position="138"/>
    </location>
</feature>
<dbReference type="Pfam" id="PF13649">
    <property type="entry name" value="Methyltransf_25"/>
    <property type="match status" value="1"/>
</dbReference>
<dbReference type="GO" id="GO:0102208">
    <property type="term" value="F:2-polyprenyl-6-hydroxyphenol methylase activity"/>
    <property type="evidence" value="ECO:0007669"/>
    <property type="project" value="UniProtKB-EC"/>
</dbReference>
<accession>A0ABW0UDJ7</accession>
<dbReference type="EC" id="2.1.1.64" evidence="4"/>
<evidence type="ECO:0000313" key="4">
    <source>
        <dbReference type="EMBL" id="MFC5630995.1"/>
    </source>
</evidence>
<evidence type="ECO:0000313" key="5">
    <source>
        <dbReference type="Proteomes" id="UP001596110"/>
    </source>
</evidence>
<evidence type="ECO:0000256" key="1">
    <source>
        <dbReference type="ARBA" id="ARBA00022603"/>
    </source>
</evidence>
<keyword evidence="1 4" id="KW-0489">Methyltransferase</keyword>
<dbReference type="RefSeq" id="WP_156805415.1">
    <property type="nucleotide sequence ID" value="NZ_JBHSOJ010000016.1"/>
</dbReference>
<sequence length="250" mass="28636">MSKQNIYDNDTFFEGYQAIRKNERNANNLFEIPALFSLLPDLKGKTILDLGCGFGVHCRKFAEAGANHVLGIDISEKMLAVAEIENSHTNITYLNLPMEDIDQLEGNFDLVISSLAFHYVKDFSDLITKIYDRLNDNGSLVFSQEHPINTCHAGGDRWTRDADGNRLHLNLAHYSVSGERESVWFVDNVKKYHRTFSEIINILISAGFTIDKMIEPLPENKILEEYPEYRDLLHKPDFLVVKAQKLKKKD</sequence>
<dbReference type="PANTHER" id="PTHR43861:SF1">
    <property type="entry name" value="TRANS-ACONITATE 2-METHYLTRANSFERASE"/>
    <property type="match status" value="1"/>
</dbReference>
<name>A0ABW0UDJ7_9STRE</name>
<dbReference type="PANTHER" id="PTHR43861">
    <property type="entry name" value="TRANS-ACONITATE 2-METHYLTRANSFERASE-RELATED"/>
    <property type="match status" value="1"/>
</dbReference>
<keyword evidence="2 4" id="KW-0808">Transferase</keyword>
<gene>
    <name evidence="4" type="ORF">ACFPQ3_05160</name>
</gene>
<evidence type="ECO:0000259" key="3">
    <source>
        <dbReference type="Pfam" id="PF13649"/>
    </source>
</evidence>
<reference evidence="5" key="1">
    <citation type="journal article" date="2019" name="Int. J. Syst. Evol. Microbiol.">
        <title>The Global Catalogue of Microorganisms (GCM) 10K type strain sequencing project: providing services to taxonomists for standard genome sequencing and annotation.</title>
        <authorList>
            <consortium name="The Broad Institute Genomics Platform"/>
            <consortium name="The Broad Institute Genome Sequencing Center for Infectious Disease"/>
            <person name="Wu L."/>
            <person name="Ma J."/>
        </authorList>
    </citation>
    <scope>NUCLEOTIDE SEQUENCE [LARGE SCALE GENOMIC DNA]</scope>
    <source>
        <strain evidence="5">DT43</strain>
    </source>
</reference>
<comment type="caution">
    <text evidence="4">The sequence shown here is derived from an EMBL/GenBank/DDBJ whole genome shotgun (WGS) entry which is preliminary data.</text>
</comment>